<dbReference type="InterPro" id="IPR045004">
    <property type="entry name" value="ECH_dom"/>
</dbReference>
<reference evidence="5 6" key="1">
    <citation type="journal article" date="2015" name="Genome Announc.">
        <title>Complete Genome Sequence of Methylobacterium aquaticum Strain 22A, Isolated from Racomitrium japonicum Moss.</title>
        <authorList>
            <person name="Tani A."/>
            <person name="Ogura Y."/>
            <person name="Hayashi T."/>
            <person name="Kimbara K."/>
        </authorList>
    </citation>
    <scope>NUCLEOTIDE SEQUENCE [LARGE SCALE GENOMIC DNA]</scope>
    <source>
        <strain evidence="5 6">MA-22A</strain>
        <plasmid evidence="6">Plasmid pMaq22A_1p DNA</plasmid>
    </source>
</reference>
<dbReference type="PANTHER" id="PTHR43176:SF3">
    <property type="entry name" value="3-HYDROXYISOBUTYRYL-COA HYDROLASE, MITOCHONDRIAL"/>
    <property type="match status" value="1"/>
</dbReference>
<sequence>MGDAGGTADNTVLVERRGAAGFLTLNRPKALNALTLEMVRALRAALDAWAADPEVTRVVIQGAGERAFCAGGDIRRIHEEGSAGRHAEAETFFREEYELNALIQRYPKPYVALIDGIVMGGGVGVSLHGSHRVAAERTAFAMPETGIGFFPDVGATYALPRLPGFVGTYLALTGERIGQGDVVAFGLATHAAPASAFPAIRDALAEGRPVEAAIGTHEAPAPGPLHAERALVEACFSADDVAEVLSRLDAAGSGFAKKAAATIRTRSPTSLHLALAQMRRGAALSFPEAMRLEYRILCRILRGHDFYEGVRSVLIDRDGKPDWRPATLEAVTAEDIEAHLAPMPGEPSFT</sequence>
<dbReference type="SUPFAM" id="SSF52096">
    <property type="entry name" value="ClpP/crotonase"/>
    <property type="match status" value="1"/>
</dbReference>
<dbReference type="PATRIC" id="fig|270351.10.peg.5467"/>
<dbReference type="KEGG" id="maqu:Maq22A_1p30775"/>
<gene>
    <name evidence="5" type="primary">caiD</name>
    <name evidence="5" type="ORF">Maq22A_1p30775</name>
</gene>
<dbReference type="FunFam" id="3.90.226.10:FF:000026">
    <property type="entry name" value="3-hydroxyisobutyryl-CoA hydrolase, mitochondrial"/>
    <property type="match status" value="1"/>
</dbReference>
<dbReference type="GO" id="GO:0003860">
    <property type="term" value="F:3-hydroxyisobutyryl-CoA hydrolase activity"/>
    <property type="evidence" value="ECO:0007669"/>
    <property type="project" value="UniProtKB-EC"/>
</dbReference>
<dbReference type="OrthoDB" id="9790967at2"/>
<dbReference type="AlphaFoldDB" id="A0A0C6FSM5"/>
<dbReference type="PANTHER" id="PTHR43176">
    <property type="entry name" value="3-HYDROXYISOBUTYRYL-COA HYDROLASE-RELATED"/>
    <property type="match status" value="1"/>
</dbReference>
<dbReference type="EC" id="3.1.2.4" evidence="2"/>
<organism evidence="5 6">
    <name type="scientific">Methylobacterium aquaticum</name>
    <dbReference type="NCBI Taxonomy" id="270351"/>
    <lineage>
        <taxon>Bacteria</taxon>
        <taxon>Pseudomonadati</taxon>
        <taxon>Pseudomonadota</taxon>
        <taxon>Alphaproteobacteria</taxon>
        <taxon>Hyphomicrobiales</taxon>
        <taxon>Methylobacteriaceae</taxon>
        <taxon>Methylobacterium</taxon>
    </lineage>
</organism>
<dbReference type="CDD" id="cd06558">
    <property type="entry name" value="crotonase-like"/>
    <property type="match status" value="1"/>
</dbReference>
<dbReference type="Pfam" id="PF16113">
    <property type="entry name" value="ECH_2"/>
    <property type="match status" value="1"/>
</dbReference>
<dbReference type="GO" id="GO:0005829">
    <property type="term" value="C:cytosol"/>
    <property type="evidence" value="ECO:0007669"/>
    <property type="project" value="TreeGrafter"/>
</dbReference>
<evidence type="ECO:0000256" key="1">
    <source>
        <dbReference type="ARBA" id="ARBA00001709"/>
    </source>
</evidence>
<protein>
    <recommendedName>
        <fullName evidence="2">3-hydroxyisobutyryl-CoA hydrolase</fullName>
        <ecNumber evidence="2">3.1.2.4</ecNumber>
    </recommendedName>
</protein>
<reference evidence="6" key="2">
    <citation type="submission" date="2015-01" db="EMBL/GenBank/DDBJ databases">
        <title>Complete genome sequence of Methylobacterium aquaticum strain 22A.</title>
        <authorList>
            <person name="Tani A."/>
            <person name="Ogura Y."/>
            <person name="Hayashi T."/>
        </authorList>
    </citation>
    <scope>NUCLEOTIDE SEQUENCE [LARGE SCALE GENOMIC DNA]</scope>
    <source>
        <strain evidence="6">MA-22A</strain>
        <plasmid evidence="6">Plasmid pMaq22A_1p DNA</plasmid>
    </source>
</reference>
<evidence type="ECO:0000256" key="3">
    <source>
        <dbReference type="ARBA" id="ARBA00022801"/>
    </source>
</evidence>
<dbReference type="NCBIfam" id="NF004127">
    <property type="entry name" value="PRK05617.1"/>
    <property type="match status" value="1"/>
</dbReference>
<geneLocation type="plasmid" evidence="6">
    <name>pMaq22A_1p DNA</name>
</geneLocation>
<name>A0A0C6FSM5_9HYPH</name>
<dbReference type="InterPro" id="IPR029045">
    <property type="entry name" value="ClpP/crotonase-like_dom_sf"/>
</dbReference>
<dbReference type="Proteomes" id="UP000061432">
    <property type="component" value="Plasmid pMaq22A_1p"/>
</dbReference>
<keyword evidence="3 5" id="KW-0378">Hydrolase</keyword>
<dbReference type="GO" id="GO:0006574">
    <property type="term" value="P:L-valine catabolic process"/>
    <property type="evidence" value="ECO:0007669"/>
    <property type="project" value="TreeGrafter"/>
</dbReference>
<evidence type="ECO:0000313" key="5">
    <source>
        <dbReference type="EMBL" id="BAQ48504.1"/>
    </source>
</evidence>
<comment type="catalytic activity">
    <reaction evidence="1">
        <text>3-hydroxy-2-methylpropanoyl-CoA + H2O = 3-hydroxy-2-methylpropanoate + CoA + H(+)</text>
        <dbReference type="Rhea" id="RHEA:20888"/>
        <dbReference type="ChEBI" id="CHEBI:11805"/>
        <dbReference type="ChEBI" id="CHEBI:15377"/>
        <dbReference type="ChEBI" id="CHEBI:15378"/>
        <dbReference type="ChEBI" id="CHEBI:57287"/>
        <dbReference type="ChEBI" id="CHEBI:57340"/>
        <dbReference type="EC" id="3.1.2.4"/>
    </reaction>
</comment>
<evidence type="ECO:0000259" key="4">
    <source>
        <dbReference type="Pfam" id="PF16113"/>
    </source>
</evidence>
<dbReference type="RefSeq" id="WP_060849749.1">
    <property type="nucleotide sequence ID" value="NZ_AP014705.1"/>
</dbReference>
<dbReference type="EMBL" id="AP014705">
    <property type="protein sequence ID" value="BAQ48504.1"/>
    <property type="molecule type" value="Genomic_DNA"/>
</dbReference>
<keyword evidence="5" id="KW-0614">Plasmid</keyword>
<evidence type="ECO:0000313" key="6">
    <source>
        <dbReference type="Proteomes" id="UP000061432"/>
    </source>
</evidence>
<evidence type="ECO:0000256" key="2">
    <source>
        <dbReference type="ARBA" id="ARBA00011915"/>
    </source>
</evidence>
<proteinExistence type="predicted"/>
<dbReference type="InterPro" id="IPR032259">
    <property type="entry name" value="HIBYL-CoA-H"/>
</dbReference>
<dbReference type="Gene3D" id="3.90.226.10">
    <property type="entry name" value="2-enoyl-CoA Hydratase, Chain A, domain 1"/>
    <property type="match status" value="1"/>
</dbReference>
<feature type="domain" description="Enoyl-CoA hydratase/isomerase" evidence="4">
    <location>
        <begin position="21"/>
        <end position="340"/>
    </location>
</feature>
<accession>A0A0C6FSM5</accession>